<dbReference type="Proteomes" id="UP000057820">
    <property type="component" value="Chromosome 1"/>
</dbReference>
<accession>A0A0H5NHM1</accession>
<feature type="domain" description="Flavin reductase like" evidence="3">
    <location>
        <begin position="22"/>
        <end position="161"/>
    </location>
</feature>
<dbReference type="RefSeq" id="WP_011209780.1">
    <property type="nucleotide sequence ID" value="NZ_CAACYE020000001.1"/>
</dbReference>
<dbReference type="InterPro" id="IPR012349">
    <property type="entry name" value="Split_barrel_FMN-bd"/>
</dbReference>
<evidence type="ECO:0000256" key="1">
    <source>
        <dbReference type="ARBA" id="ARBA00008898"/>
    </source>
</evidence>
<dbReference type="KEGG" id="nfr:ERS450000_00828"/>
<organism evidence="4 5">
    <name type="scientific">Nocardia farcinica</name>
    <dbReference type="NCBI Taxonomy" id="37329"/>
    <lineage>
        <taxon>Bacteria</taxon>
        <taxon>Bacillati</taxon>
        <taxon>Actinomycetota</taxon>
        <taxon>Actinomycetes</taxon>
        <taxon>Mycobacteriales</taxon>
        <taxon>Nocardiaceae</taxon>
        <taxon>Nocardia</taxon>
    </lineage>
</organism>
<dbReference type="OMA" id="MTANGFM"/>
<dbReference type="GO" id="GO:0006208">
    <property type="term" value="P:pyrimidine nucleobase catabolic process"/>
    <property type="evidence" value="ECO:0007669"/>
    <property type="project" value="TreeGrafter"/>
</dbReference>
<name>A0A0H5NHM1_NOCFR</name>
<evidence type="ECO:0000259" key="3">
    <source>
        <dbReference type="SMART" id="SM00903"/>
    </source>
</evidence>
<protein>
    <submittedName>
        <fullName evidence="4">p-hydroxyphenylacetate 3-hydroxylase, reductase component</fullName>
        <ecNumber evidence="4">1.5.1.36</ecNumber>
    </submittedName>
</protein>
<evidence type="ECO:0000256" key="2">
    <source>
        <dbReference type="ARBA" id="ARBA00023002"/>
    </source>
</evidence>
<keyword evidence="2 4" id="KW-0560">Oxidoreductase</keyword>
<dbReference type="Pfam" id="PF01613">
    <property type="entry name" value="Flavin_Reduct"/>
    <property type="match status" value="1"/>
</dbReference>
<dbReference type="EMBL" id="LN868938">
    <property type="protein sequence ID" value="CRY74667.1"/>
    <property type="molecule type" value="Genomic_DNA"/>
</dbReference>
<reference evidence="5" key="1">
    <citation type="submission" date="2015-03" db="EMBL/GenBank/DDBJ databases">
        <authorList>
            <consortium name="Pathogen Informatics"/>
        </authorList>
    </citation>
    <scope>NUCLEOTIDE SEQUENCE [LARGE SCALE GENOMIC DNA]</scope>
    <source>
        <strain evidence="5">NCTC11134</strain>
    </source>
</reference>
<evidence type="ECO:0000313" key="5">
    <source>
        <dbReference type="Proteomes" id="UP000057820"/>
    </source>
</evidence>
<dbReference type="InterPro" id="IPR050268">
    <property type="entry name" value="NADH-dep_flavin_reductase"/>
</dbReference>
<dbReference type="PANTHER" id="PTHR30466:SF1">
    <property type="entry name" value="FMN REDUCTASE (NADH) RUTF"/>
    <property type="match status" value="1"/>
</dbReference>
<evidence type="ECO:0000313" key="4">
    <source>
        <dbReference type="EMBL" id="CRY74667.1"/>
    </source>
</evidence>
<dbReference type="GO" id="GO:0036382">
    <property type="term" value="F:flavin reductase (NADH) activity"/>
    <property type="evidence" value="ECO:0007669"/>
    <property type="project" value="UniProtKB-EC"/>
</dbReference>
<gene>
    <name evidence="4" type="primary">C1-hpah_1</name>
    <name evidence="4" type="ORF">ERS450000_00828</name>
</gene>
<dbReference type="SMART" id="SM00903">
    <property type="entry name" value="Flavin_Reduct"/>
    <property type="match status" value="1"/>
</dbReference>
<dbReference type="GO" id="GO:0042602">
    <property type="term" value="F:riboflavin reductase (NADPH) activity"/>
    <property type="evidence" value="ECO:0007669"/>
    <property type="project" value="TreeGrafter"/>
</dbReference>
<dbReference type="EC" id="1.5.1.36" evidence="4"/>
<dbReference type="GeneID" id="61133964"/>
<dbReference type="AlphaFoldDB" id="A0A0H5NHM1"/>
<proteinExistence type="inferred from homology"/>
<comment type="similarity">
    <text evidence="1">Belongs to the non-flavoprotein flavin reductase family.</text>
</comment>
<dbReference type="GO" id="GO:0010181">
    <property type="term" value="F:FMN binding"/>
    <property type="evidence" value="ECO:0007669"/>
    <property type="project" value="InterPro"/>
</dbReference>
<dbReference type="Gene3D" id="2.30.110.10">
    <property type="entry name" value="Electron Transport, Fmn-binding Protein, Chain A"/>
    <property type="match status" value="1"/>
</dbReference>
<dbReference type="SUPFAM" id="SSF50475">
    <property type="entry name" value="FMN-binding split barrel"/>
    <property type="match status" value="1"/>
</dbReference>
<dbReference type="PANTHER" id="PTHR30466">
    <property type="entry name" value="FLAVIN REDUCTASE"/>
    <property type="match status" value="1"/>
</dbReference>
<dbReference type="InterPro" id="IPR002563">
    <property type="entry name" value="Flavin_Rdtase-like_dom"/>
</dbReference>
<sequence length="173" mass="18700">MNATLTDVRPVGPDPRAFRDALGRFATGVTVVTTETETGVHGMTANGFMSVSLDPALVLISLGRCTMAEHLSTGERYGVTLLSEDQETLSRHFGGRAQPGLSVEFLRRGPYAFVPGGLAEIGCRIVDRHPAGDHVLFIGEVEHLDHRDGAPLLFYTGSYRALHVGLTDDVFFC</sequence>